<proteinExistence type="predicted"/>
<evidence type="ECO:0000313" key="2">
    <source>
        <dbReference type="Proteomes" id="UP000827872"/>
    </source>
</evidence>
<dbReference type="Proteomes" id="UP000827872">
    <property type="component" value="Linkage Group LG02"/>
</dbReference>
<accession>A0ACB8FZL7</accession>
<name>A0ACB8FZL7_9SAUR</name>
<comment type="caution">
    <text evidence="1">The sequence shown here is derived from an EMBL/GenBank/DDBJ whole genome shotgun (WGS) entry which is preliminary data.</text>
</comment>
<protein>
    <submittedName>
        <fullName evidence="1">Uncharacterized protein</fullName>
    </submittedName>
</protein>
<gene>
    <name evidence="1" type="ORF">K3G42_004963</name>
</gene>
<organism evidence="1 2">
    <name type="scientific">Sphaerodactylus townsendi</name>
    <dbReference type="NCBI Taxonomy" id="933632"/>
    <lineage>
        <taxon>Eukaryota</taxon>
        <taxon>Metazoa</taxon>
        <taxon>Chordata</taxon>
        <taxon>Craniata</taxon>
        <taxon>Vertebrata</taxon>
        <taxon>Euteleostomi</taxon>
        <taxon>Lepidosauria</taxon>
        <taxon>Squamata</taxon>
        <taxon>Bifurcata</taxon>
        <taxon>Gekkota</taxon>
        <taxon>Sphaerodactylidae</taxon>
        <taxon>Sphaerodactylus</taxon>
    </lineage>
</organism>
<keyword evidence="2" id="KW-1185">Reference proteome</keyword>
<evidence type="ECO:0000313" key="1">
    <source>
        <dbReference type="EMBL" id="KAH8012881.1"/>
    </source>
</evidence>
<sequence>MAAQENEALQVLRVPLDLVEHLENQAEMAIPDKMACRVVMDPRDQRVIEVKMALLVPQGFLDMLVPQGMLVHLENQVTEEVQVLLVQLAPPALLVFVVLLAPLEHEVIKVKLENVASTESRVIEDSLVIQGLLVQLVHWDPQVPMEVQDLPEQEDPLDLMALPERMVQAATLAPLVPLVPVEPEVKLERR</sequence>
<dbReference type="EMBL" id="CM037615">
    <property type="protein sequence ID" value="KAH8012881.1"/>
    <property type="molecule type" value="Genomic_DNA"/>
</dbReference>
<reference evidence="1" key="1">
    <citation type="submission" date="2021-08" db="EMBL/GenBank/DDBJ databases">
        <title>The first chromosome-level gecko genome reveals the dynamic sex chromosomes of Neotropical dwarf geckos (Sphaerodactylidae: Sphaerodactylus).</title>
        <authorList>
            <person name="Pinto B.J."/>
            <person name="Keating S.E."/>
            <person name="Gamble T."/>
        </authorList>
    </citation>
    <scope>NUCLEOTIDE SEQUENCE</scope>
    <source>
        <strain evidence="1">TG3544</strain>
    </source>
</reference>